<dbReference type="Proteomes" id="UP000823842">
    <property type="component" value="Unassembled WGS sequence"/>
</dbReference>
<feature type="coiled-coil region" evidence="1">
    <location>
        <begin position="96"/>
        <end position="123"/>
    </location>
</feature>
<evidence type="ECO:0000256" key="2">
    <source>
        <dbReference type="SAM" id="MobiDB-lite"/>
    </source>
</evidence>
<evidence type="ECO:0000313" key="6">
    <source>
        <dbReference type="Proteomes" id="UP000823842"/>
    </source>
</evidence>
<keyword evidence="3" id="KW-0812">Transmembrane</keyword>
<feature type="region of interest" description="Disordered" evidence="2">
    <location>
        <begin position="225"/>
        <end position="275"/>
    </location>
</feature>
<dbReference type="InterPro" id="IPR055431">
    <property type="entry name" value="RsgI_M"/>
</dbReference>
<dbReference type="Pfam" id="PF23750">
    <property type="entry name" value="RsgI_M"/>
    <property type="match status" value="1"/>
</dbReference>
<comment type="caution">
    <text evidence="5">The sequence shown here is derived from an EMBL/GenBank/DDBJ whole genome shotgun (WGS) entry which is preliminary data.</text>
</comment>
<feature type="domain" description="Anti-sigma factor RsgI-like middle" evidence="4">
    <location>
        <begin position="69"/>
        <end position="191"/>
    </location>
</feature>
<feature type="compositionally biased region" description="Low complexity" evidence="2">
    <location>
        <begin position="233"/>
        <end position="260"/>
    </location>
</feature>
<accession>A0A9D2RY14</accession>
<name>A0A9D2RY14_9FIRM</name>
<proteinExistence type="predicted"/>
<protein>
    <recommendedName>
        <fullName evidence="4">Anti-sigma factor RsgI-like middle domain-containing protein</fullName>
    </recommendedName>
</protein>
<feature type="compositionally biased region" description="Basic residues" evidence="2">
    <location>
        <begin position="265"/>
        <end position="275"/>
    </location>
</feature>
<dbReference type="EMBL" id="DWYZ01000305">
    <property type="protein sequence ID" value="HJB30301.1"/>
    <property type="molecule type" value="Genomic_DNA"/>
</dbReference>
<gene>
    <name evidence="5" type="ORF">IAA06_16130</name>
</gene>
<evidence type="ECO:0000256" key="1">
    <source>
        <dbReference type="SAM" id="Coils"/>
    </source>
</evidence>
<reference evidence="5" key="1">
    <citation type="journal article" date="2021" name="PeerJ">
        <title>Extensive microbial diversity within the chicken gut microbiome revealed by metagenomics and culture.</title>
        <authorList>
            <person name="Gilroy R."/>
            <person name="Ravi A."/>
            <person name="Getino M."/>
            <person name="Pursley I."/>
            <person name="Horton D.L."/>
            <person name="Alikhan N.F."/>
            <person name="Baker D."/>
            <person name="Gharbi K."/>
            <person name="Hall N."/>
            <person name="Watson M."/>
            <person name="Adriaenssens E.M."/>
            <person name="Foster-Nyarko E."/>
            <person name="Jarju S."/>
            <person name="Secka A."/>
            <person name="Antonio M."/>
            <person name="Oren A."/>
            <person name="Chaudhuri R.R."/>
            <person name="La Ragione R."/>
            <person name="Hildebrand F."/>
            <person name="Pallen M.J."/>
        </authorList>
    </citation>
    <scope>NUCLEOTIDE SEQUENCE</scope>
    <source>
        <strain evidence="5">ChiSjej1B19-5720</strain>
    </source>
</reference>
<keyword evidence="1" id="KW-0175">Coiled coil</keyword>
<organism evidence="5 6">
    <name type="scientific">Candidatus Blautia faecavium</name>
    <dbReference type="NCBI Taxonomy" id="2838487"/>
    <lineage>
        <taxon>Bacteria</taxon>
        <taxon>Bacillati</taxon>
        <taxon>Bacillota</taxon>
        <taxon>Clostridia</taxon>
        <taxon>Lachnospirales</taxon>
        <taxon>Lachnospiraceae</taxon>
        <taxon>Blautia</taxon>
    </lineage>
</organism>
<evidence type="ECO:0000256" key="3">
    <source>
        <dbReference type="SAM" id="Phobius"/>
    </source>
</evidence>
<keyword evidence="3" id="KW-0472">Membrane</keyword>
<feature type="transmembrane region" description="Helical" evidence="3">
    <location>
        <begin position="44"/>
        <end position="65"/>
    </location>
</feature>
<reference evidence="5" key="2">
    <citation type="submission" date="2021-04" db="EMBL/GenBank/DDBJ databases">
        <authorList>
            <person name="Gilroy R."/>
        </authorList>
    </citation>
    <scope>NUCLEOTIDE SEQUENCE</scope>
    <source>
        <strain evidence="5">ChiSjej1B19-5720</strain>
    </source>
</reference>
<keyword evidence="3" id="KW-1133">Transmembrane helix</keyword>
<dbReference type="AlphaFoldDB" id="A0A9D2RY14"/>
<sequence length="275" mass="30845">MNDRLKKAFDSIRAEDELLEHTKEFLKNYIEQPEKKKHFSLPSVRFAAALSCLLLFLLAGGVFFFTPVSTISVDINPSIELGINYFDRVVDIKAFNEDGENLMEALQIKYKSYTEALENILENETIQECLAQNEAMSITVVSDSEEKNNEVMDNVRSCTNGQTNIYCHSGNSKAVEHAHEAGFSYGKYNAFLILQELDPSVTEEDVQGLTMREIWDRINALSSGENTNTSTLSSQQGQNGSFQGENCQNQHNAQNNTNANGTSKGRGHHGRHHQE</sequence>
<evidence type="ECO:0000259" key="4">
    <source>
        <dbReference type="Pfam" id="PF23750"/>
    </source>
</evidence>
<evidence type="ECO:0000313" key="5">
    <source>
        <dbReference type="EMBL" id="HJB30301.1"/>
    </source>
</evidence>